<feature type="compositionally biased region" description="Basic and acidic residues" evidence="1">
    <location>
        <begin position="1"/>
        <end position="12"/>
    </location>
</feature>
<feature type="domain" description="Glycosyltransferase RgtA/B/C/D-like" evidence="3">
    <location>
        <begin position="101"/>
        <end position="226"/>
    </location>
</feature>
<organism evidence="4">
    <name type="scientific">Caldilineaceae bacterium SB0664_bin_27</name>
    <dbReference type="NCBI Taxonomy" id="2605260"/>
    <lineage>
        <taxon>Bacteria</taxon>
        <taxon>Bacillati</taxon>
        <taxon>Chloroflexota</taxon>
        <taxon>Caldilineae</taxon>
        <taxon>Caldilineales</taxon>
        <taxon>Caldilineaceae</taxon>
    </lineage>
</organism>
<feature type="transmembrane region" description="Helical" evidence="2">
    <location>
        <begin position="120"/>
        <end position="140"/>
    </location>
</feature>
<feature type="transmembrane region" description="Helical" evidence="2">
    <location>
        <begin position="310"/>
        <end position="334"/>
    </location>
</feature>
<gene>
    <name evidence="4" type="ORF">F4Y42_08770</name>
</gene>
<feature type="transmembrane region" description="Helical" evidence="2">
    <location>
        <begin position="448"/>
        <end position="467"/>
    </location>
</feature>
<feature type="transmembrane region" description="Helical" evidence="2">
    <location>
        <begin position="44"/>
        <end position="62"/>
    </location>
</feature>
<evidence type="ECO:0000259" key="3">
    <source>
        <dbReference type="Pfam" id="PF13231"/>
    </source>
</evidence>
<feature type="transmembrane region" description="Helical" evidence="2">
    <location>
        <begin position="355"/>
        <end position="373"/>
    </location>
</feature>
<feature type="transmembrane region" description="Helical" evidence="2">
    <location>
        <begin position="474"/>
        <end position="494"/>
    </location>
</feature>
<keyword evidence="2" id="KW-0812">Transmembrane</keyword>
<feature type="transmembrane region" description="Helical" evidence="2">
    <location>
        <begin position="379"/>
        <end position="403"/>
    </location>
</feature>
<dbReference type="InterPro" id="IPR038731">
    <property type="entry name" value="RgtA/B/C-like"/>
</dbReference>
<dbReference type="AlphaFoldDB" id="A0A6B0YR34"/>
<evidence type="ECO:0000256" key="2">
    <source>
        <dbReference type="SAM" id="Phobius"/>
    </source>
</evidence>
<keyword evidence="2" id="KW-1133">Transmembrane helix</keyword>
<accession>A0A6B0YR34</accession>
<proteinExistence type="predicted"/>
<dbReference type="PANTHER" id="PTHR41710:SF2">
    <property type="entry name" value="GLYCOSYL TRANSFERASE FAMILY 39_83 DOMAIN-CONTAINING PROTEIN"/>
    <property type="match status" value="1"/>
</dbReference>
<sequence>MTQEKTNERTEGKSTAPQGLPSEVPLRGGRAAASNISGPTVEQALYALLFVLALGLRLYSLGGLNVVSPLEAAQILPAWVDQSAGALEESVLPEFRPPASPLLYTMQRALFLLTGGGSNFWARFPAACAGAGLVLAAWALRRRMGRDGALAAAVLFALDPWLLSFSRLADGSTLSVLTGVLLLAALFDEREEKVQVNRFAAVGGLFLISGPLAWLLVPLILYALFLLGGGPLARLTPGQGRQAAIVCAGTVVVGSTGLFSHTSGLSSIGESVGIAIAHLAGPPGGTGILPAGNEYTVVWALLRLLVDEPFLLLFGGAGAAIALFRASFLAPTLARKVVSEEEEVKSEKRSLVDDVWLNVLVVGTAWGLLLLILPGLTPVSLLVLGLPLLLLAAASATQMLRLAPVRTLLQSGAHLPAFATMGILLVTAFFWTGTVTSSLRDGHFDPRLAAFYLLIPVLGSFFVWWSGVRASGQVFGFLTLTAFFLAQASSSWMLNLRPEYDHSRSLYAETGDSVLGMLADDIGRLSSLRTGDPTEAPVYLQVDYSHLPFFLWHLRAMRDLRWHPGIKLKDVEEGALVVTQGGAATEGEGSQLPVNFVGSKYSVTERWLPTEIEHPGALLRWMLFRERMRISGGIPVRQEVELWVIREK</sequence>
<dbReference type="InterPro" id="IPR019962">
    <property type="entry name" value="CHP03663"/>
</dbReference>
<feature type="region of interest" description="Disordered" evidence="1">
    <location>
        <begin position="1"/>
        <end position="24"/>
    </location>
</feature>
<dbReference type="PANTHER" id="PTHR41710">
    <property type="entry name" value="GLYCOSYL TRANSFERASE, FAMILY 39"/>
    <property type="match status" value="1"/>
</dbReference>
<feature type="transmembrane region" description="Helical" evidence="2">
    <location>
        <begin position="415"/>
        <end position="436"/>
    </location>
</feature>
<reference evidence="4" key="1">
    <citation type="submission" date="2019-09" db="EMBL/GenBank/DDBJ databases">
        <title>Characterisation of the sponge microbiome using genome-centric metagenomics.</title>
        <authorList>
            <person name="Engelberts J.P."/>
            <person name="Robbins S.J."/>
            <person name="De Goeij J.M."/>
            <person name="Aranda M."/>
            <person name="Bell S.C."/>
            <person name="Webster N.S."/>
        </authorList>
    </citation>
    <scope>NUCLEOTIDE SEQUENCE</scope>
    <source>
        <strain evidence="4">SB0664_bin_27</strain>
    </source>
</reference>
<dbReference type="EMBL" id="VXRG01000073">
    <property type="protein sequence ID" value="MXY93526.1"/>
    <property type="molecule type" value="Genomic_DNA"/>
</dbReference>
<feature type="transmembrane region" description="Helical" evidence="2">
    <location>
        <begin position="199"/>
        <end position="225"/>
    </location>
</feature>
<dbReference type="Pfam" id="PF13231">
    <property type="entry name" value="PMT_2"/>
    <property type="match status" value="1"/>
</dbReference>
<name>A0A6B0YR34_9CHLR</name>
<evidence type="ECO:0000313" key="4">
    <source>
        <dbReference type="EMBL" id="MXY93526.1"/>
    </source>
</evidence>
<evidence type="ECO:0000256" key="1">
    <source>
        <dbReference type="SAM" id="MobiDB-lite"/>
    </source>
</evidence>
<keyword evidence="2" id="KW-0472">Membrane</keyword>
<comment type="caution">
    <text evidence="4">The sequence shown here is derived from an EMBL/GenBank/DDBJ whole genome shotgun (WGS) entry which is preliminary data.</text>
</comment>
<protein>
    <recommendedName>
        <fullName evidence="3">Glycosyltransferase RgtA/B/C/D-like domain-containing protein</fullName>
    </recommendedName>
</protein>